<evidence type="ECO:0000313" key="13">
    <source>
        <dbReference type="EMBL" id="PRP82146.1"/>
    </source>
</evidence>
<evidence type="ECO:0000313" key="14">
    <source>
        <dbReference type="Proteomes" id="UP000241769"/>
    </source>
</evidence>
<proteinExistence type="inferred from homology"/>
<dbReference type="EC" id="3.6.4.13" evidence="3"/>
<dbReference type="SMART" id="SM00382">
    <property type="entry name" value="AAA"/>
    <property type="match status" value="1"/>
</dbReference>
<keyword evidence="8" id="KW-0067">ATP-binding</keyword>
<evidence type="ECO:0000256" key="7">
    <source>
        <dbReference type="ARBA" id="ARBA00022806"/>
    </source>
</evidence>
<evidence type="ECO:0000256" key="8">
    <source>
        <dbReference type="ARBA" id="ARBA00022840"/>
    </source>
</evidence>
<dbReference type="GO" id="GO:0003723">
    <property type="term" value="F:RNA binding"/>
    <property type="evidence" value="ECO:0007669"/>
    <property type="project" value="UniProtKB-KW"/>
</dbReference>
<dbReference type="InterPro" id="IPR041679">
    <property type="entry name" value="DNA2/NAM7-like_C"/>
</dbReference>
<dbReference type="EMBL" id="MDYQ01000110">
    <property type="protein sequence ID" value="PRP82146.1"/>
    <property type="molecule type" value="Genomic_DNA"/>
</dbReference>
<evidence type="ECO:0000256" key="4">
    <source>
        <dbReference type="ARBA" id="ARBA00022490"/>
    </source>
</evidence>
<dbReference type="STRING" id="1890364.A0A2P6NDV4"/>
<evidence type="ECO:0000256" key="11">
    <source>
        <dbReference type="ARBA" id="ARBA00047984"/>
    </source>
</evidence>
<feature type="domain" description="AAA+ ATPase" evidence="12">
    <location>
        <begin position="355"/>
        <end position="534"/>
    </location>
</feature>
<dbReference type="FunFam" id="3.40.50.300:FF:000608">
    <property type="entry name" value="Mov10 RISC complex RNA helicase"/>
    <property type="match status" value="1"/>
</dbReference>
<evidence type="ECO:0000256" key="2">
    <source>
        <dbReference type="ARBA" id="ARBA00005601"/>
    </source>
</evidence>
<gene>
    <name evidence="13" type="ORF">PROFUN_10354</name>
</gene>
<dbReference type="Pfam" id="PF21634">
    <property type="entry name" value="MOV-10_beta-barrel"/>
    <property type="match status" value="1"/>
</dbReference>
<dbReference type="PANTHER" id="PTHR45418:SF1">
    <property type="entry name" value="CANCER_TESTIS ANTIGEN 55"/>
    <property type="match status" value="1"/>
</dbReference>
<evidence type="ECO:0000256" key="10">
    <source>
        <dbReference type="ARBA" id="ARBA00023158"/>
    </source>
</evidence>
<dbReference type="GO" id="GO:0016787">
    <property type="term" value="F:hydrolase activity"/>
    <property type="evidence" value="ECO:0007669"/>
    <property type="project" value="UniProtKB-KW"/>
</dbReference>
<reference evidence="13 14" key="1">
    <citation type="journal article" date="2018" name="Genome Biol. Evol.">
        <title>Multiple Roots of Fruiting Body Formation in Amoebozoa.</title>
        <authorList>
            <person name="Hillmann F."/>
            <person name="Forbes G."/>
            <person name="Novohradska S."/>
            <person name="Ferling I."/>
            <person name="Riege K."/>
            <person name="Groth M."/>
            <person name="Westermann M."/>
            <person name="Marz M."/>
            <person name="Spaller T."/>
            <person name="Winckler T."/>
            <person name="Schaap P."/>
            <person name="Glockner G."/>
        </authorList>
    </citation>
    <scope>NUCLEOTIDE SEQUENCE [LARGE SCALE GENOMIC DNA]</scope>
    <source>
        <strain evidence="13 14">Jena</strain>
    </source>
</reference>
<accession>A0A2P6NDV4</accession>
<dbReference type="InterPro" id="IPR041677">
    <property type="entry name" value="DNA2/NAM7_AAA_11"/>
</dbReference>
<dbReference type="Pfam" id="PF13087">
    <property type="entry name" value="AAA_12"/>
    <property type="match status" value="1"/>
</dbReference>
<keyword evidence="7 13" id="KW-0347">Helicase</keyword>
<evidence type="ECO:0000256" key="9">
    <source>
        <dbReference type="ARBA" id="ARBA00022884"/>
    </source>
</evidence>
<comment type="subcellular location">
    <subcellularLocation>
        <location evidence="1">Cytoplasm</location>
        <location evidence="1">Cytoplasmic ribonucleoprotein granule</location>
    </subcellularLocation>
</comment>
<keyword evidence="10" id="KW-0943">RNA-mediated gene silencing</keyword>
<evidence type="ECO:0000259" key="12">
    <source>
        <dbReference type="SMART" id="SM00382"/>
    </source>
</evidence>
<evidence type="ECO:0000256" key="5">
    <source>
        <dbReference type="ARBA" id="ARBA00022741"/>
    </source>
</evidence>
<dbReference type="GO" id="GO:0005524">
    <property type="term" value="F:ATP binding"/>
    <property type="evidence" value="ECO:0007669"/>
    <property type="project" value="UniProtKB-KW"/>
</dbReference>
<sequence>MVATENSPLRITYVELPPGSIDDADAFGQLLIEGDIPQGLRLVLVDKRGSVQFQGSRSKTFDVLAPGTVTLTSKSNEAYREAIMIQTVNIVAGREEKRWAHALVTVDYLGKIDPQLEEAIRSKGAYARVGAEMEKEESKGEDIERNLHQEIGEKVLGDWTYPVYLSNYPNQLIVSQAHLIPKTWSRQFTSCIRLEELQLNEDIKAFDLHEADITREGHLYRLFVPGLAEKRPSLLKSDAVFAQIQARDRAYKGFIHKVEQDSVLISFGFKHLAGTQRIRCKQIRFSFNRLSLRRMYGAVDKDINKREALKRMLFPSVILPKNVSIPTEDITTFNTLLNEEQVATVENIVYPEKKRLIPYLIFGPPGTGKTSTVVEVIKQIFQKGSGTILAAAPSNTAADLIAERLMTAPAPAGLERAILRLNSLQRNDKDMPERIRGIAKKKEDFVDAKQMKSYVERFRVVVVTCVSVGMLEAVGLPSGHFDHIIIDEAGQACEPECAIPITHFVNDNTDLVLAGDHMQLGPVIRSRVAIERGFNVSLLERLMNGKTFPYERDTDRWKGSNGCDPRCVTKLVRNYRSHVNILEFPSKTLYNGELVPCADPIFTERYLNWDKLPNKTFPFLFHGVMGKNEREKGSPSWFNKNEIDAVVSLVSSLFDQYKLLKPEDIGVISAYQKQVEKLRIAFKAKKREKIKVGSTEQFQGQEYPIIIISTVRCNREYIQSDAKHDLGFLNNYKRMNVAITRAKALLVVVGNPHLLAYDPYWKKLIDHCKENRSATGWGINDYLKEQRESLIQEVDAEMPPFEIKT</sequence>
<dbReference type="OrthoDB" id="6513042at2759"/>
<dbReference type="Gene3D" id="3.40.50.300">
    <property type="entry name" value="P-loop containing nucleotide triphosphate hydrolases"/>
    <property type="match status" value="2"/>
</dbReference>
<comment type="caution">
    <text evidence="13">The sequence shown here is derived from an EMBL/GenBank/DDBJ whole genome shotgun (WGS) entry which is preliminary data.</text>
</comment>
<dbReference type="CDD" id="cd18038">
    <property type="entry name" value="DEXXQc_Helz-like"/>
    <property type="match status" value="1"/>
</dbReference>
<evidence type="ECO:0000256" key="3">
    <source>
        <dbReference type="ARBA" id="ARBA00012552"/>
    </source>
</evidence>
<dbReference type="PANTHER" id="PTHR45418">
    <property type="entry name" value="CANCER/TESTIS ANTIGEN 55"/>
    <property type="match status" value="1"/>
</dbReference>
<dbReference type="InterPro" id="IPR027417">
    <property type="entry name" value="P-loop_NTPase"/>
</dbReference>
<name>A0A2P6NDV4_9EUKA</name>
<comment type="similarity">
    <text evidence="2">Belongs to the DNA2/NAM7 helicase family. SDE3 subfamily.</text>
</comment>
<dbReference type="GO" id="GO:0036464">
    <property type="term" value="C:cytoplasmic ribonucleoprotein granule"/>
    <property type="evidence" value="ECO:0007669"/>
    <property type="project" value="UniProtKB-SubCell"/>
</dbReference>
<dbReference type="CDD" id="cd18808">
    <property type="entry name" value="SF1_C_Upf1"/>
    <property type="match status" value="1"/>
</dbReference>
<dbReference type="Proteomes" id="UP000241769">
    <property type="component" value="Unassembled WGS sequence"/>
</dbReference>
<evidence type="ECO:0000256" key="6">
    <source>
        <dbReference type="ARBA" id="ARBA00022801"/>
    </source>
</evidence>
<comment type="catalytic activity">
    <reaction evidence="11">
        <text>ATP + H2O = ADP + phosphate + H(+)</text>
        <dbReference type="Rhea" id="RHEA:13065"/>
        <dbReference type="ChEBI" id="CHEBI:15377"/>
        <dbReference type="ChEBI" id="CHEBI:15378"/>
        <dbReference type="ChEBI" id="CHEBI:30616"/>
        <dbReference type="ChEBI" id="CHEBI:43474"/>
        <dbReference type="ChEBI" id="CHEBI:456216"/>
        <dbReference type="EC" id="3.6.4.13"/>
    </reaction>
</comment>
<keyword evidence="6" id="KW-0378">Hydrolase</keyword>
<dbReference type="GO" id="GO:0032574">
    <property type="term" value="F:5'-3' RNA helicase activity"/>
    <property type="evidence" value="ECO:0007669"/>
    <property type="project" value="InterPro"/>
</dbReference>
<dbReference type="InterPro" id="IPR049080">
    <property type="entry name" value="MOV-10-like_beta-barrel"/>
</dbReference>
<dbReference type="InterPro" id="IPR047187">
    <property type="entry name" value="SF1_C_Upf1"/>
</dbReference>
<dbReference type="InterPro" id="IPR026122">
    <property type="entry name" value="MOV-10/SDE3_DEXXQ/H-box"/>
</dbReference>
<dbReference type="InterPro" id="IPR003593">
    <property type="entry name" value="AAA+_ATPase"/>
</dbReference>
<keyword evidence="14" id="KW-1185">Reference proteome</keyword>
<dbReference type="Pfam" id="PF13086">
    <property type="entry name" value="AAA_11"/>
    <property type="match status" value="2"/>
</dbReference>
<keyword evidence="9" id="KW-0694">RNA-binding</keyword>
<dbReference type="SUPFAM" id="SSF52540">
    <property type="entry name" value="P-loop containing nucleoside triphosphate hydrolases"/>
    <property type="match status" value="1"/>
</dbReference>
<dbReference type="InParanoid" id="A0A2P6NDV4"/>
<protein>
    <recommendedName>
        <fullName evidence="3">RNA helicase</fullName>
        <ecNumber evidence="3">3.6.4.13</ecNumber>
    </recommendedName>
</protein>
<keyword evidence="4" id="KW-0963">Cytoplasm</keyword>
<dbReference type="GO" id="GO:0031047">
    <property type="term" value="P:regulatory ncRNA-mediated gene silencing"/>
    <property type="evidence" value="ECO:0007669"/>
    <property type="project" value="UniProtKB-KW"/>
</dbReference>
<dbReference type="AlphaFoldDB" id="A0A2P6NDV4"/>
<evidence type="ECO:0000256" key="1">
    <source>
        <dbReference type="ARBA" id="ARBA00004331"/>
    </source>
</evidence>
<organism evidence="13 14">
    <name type="scientific">Planoprotostelium fungivorum</name>
    <dbReference type="NCBI Taxonomy" id="1890364"/>
    <lineage>
        <taxon>Eukaryota</taxon>
        <taxon>Amoebozoa</taxon>
        <taxon>Evosea</taxon>
        <taxon>Variosea</taxon>
        <taxon>Cavosteliida</taxon>
        <taxon>Cavosteliaceae</taxon>
        <taxon>Planoprotostelium</taxon>
    </lineage>
</organism>
<keyword evidence="5" id="KW-0547">Nucleotide-binding</keyword>